<evidence type="ECO:0000313" key="3">
    <source>
        <dbReference type="EMBL" id="MBL1096829.1"/>
    </source>
</evidence>
<comment type="similarity">
    <text evidence="1">Belongs to the GMC oxidoreductase family.</text>
</comment>
<dbReference type="Proteomes" id="UP000634229">
    <property type="component" value="Unassembled WGS sequence"/>
</dbReference>
<dbReference type="InterPro" id="IPR036188">
    <property type="entry name" value="FAD/NAD-bd_sf"/>
</dbReference>
<dbReference type="InterPro" id="IPR007867">
    <property type="entry name" value="GMC_OxRtase_C"/>
</dbReference>
<dbReference type="Gene3D" id="3.30.410.40">
    <property type="match status" value="1"/>
</dbReference>
<name>A0ABS1N9S6_9ACTN</name>
<dbReference type="PIRSF" id="PIRSF000137">
    <property type="entry name" value="Alcohol_oxidase"/>
    <property type="match status" value="1"/>
</dbReference>
<evidence type="ECO:0000256" key="1">
    <source>
        <dbReference type="ARBA" id="ARBA00010790"/>
    </source>
</evidence>
<organism evidence="3 4">
    <name type="scientific">Streptomyces coffeae</name>
    <dbReference type="NCBI Taxonomy" id="621382"/>
    <lineage>
        <taxon>Bacteria</taxon>
        <taxon>Bacillati</taxon>
        <taxon>Actinomycetota</taxon>
        <taxon>Actinomycetes</taxon>
        <taxon>Kitasatosporales</taxon>
        <taxon>Streptomycetaceae</taxon>
        <taxon>Streptomyces</taxon>
    </lineage>
</organism>
<dbReference type="EMBL" id="JAERRF010000004">
    <property type="protein sequence ID" value="MBL1096829.1"/>
    <property type="molecule type" value="Genomic_DNA"/>
</dbReference>
<accession>A0ABS1N9S6</accession>
<dbReference type="RefSeq" id="WP_201873770.1">
    <property type="nucleotide sequence ID" value="NZ_JAERRF010000004.1"/>
</dbReference>
<reference evidence="3 4" key="1">
    <citation type="submission" date="2021-01" db="EMBL/GenBank/DDBJ databases">
        <title>WGS of actinomycetes isolated from Thailand.</title>
        <authorList>
            <person name="Thawai C."/>
        </authorList>
    </citation>
    <scope>NUCLEOTIDE SEQUENCE [LARGE SCALE GENOMIC DNA]</scope>
    <source>
        <strain evidence="3 4">CA1R205</strain>
    </source>
</reference>
<feature type="domain" description="Glucose-methanol-choline oxidoreductase N-terminal" evidence="2">
    <location>
        <begin position="257"/>
        <end position="271"/>
    </location>
</feature>
<comment type="caution">
    <text evidence="3">The sequence shown here is derived from an EMBL/GenBank/DDBJ whole genome shotgun (WGS) entry which is preliminary data.</text>
</comment>
<dbReference type="PROSITE" id="PS00624">
    <property type="entry name" value="GMC_OXRED_2"/>
    <property type="match status" value="1"/>
</dbReference>
<dbReference type="Pfam" id="PF00732">
    <property type="entry name" value="GMC_oxred_N"/>
    <property type="match status" value="1"/>
</dbReference>
<dbReference type="InterPro" id="IPR000172">
    <property type="entry name" value="GMC_OxRdtase_N"/>
</dbReference>
<protein>
    <submittedName>
        <fullName evidence="3">GMC family oxidoreductase N-terminal domain-containing protein</fullName>
    </submittedName>
</protein>
<proteinExistence type="inferred from homology"/>
<dbReference type="SUPFAM" id="SSF54373">
    <property type="entry name" value="FAD-linked reductases, C-terminal domain"/>
    <property type="match status" value="1"/>
</dbReference>
<sequence>MDEFDYVVVGGGTAGNVVAARLSEDPSVTVCLLEAGPSDVGDDNVLRLDRWMGLMESGYDWDYPVEPQESGNSFMRHARAKVLGGCSSHNSCIAFWAPAEDLDEWAAGGCTGWSSPETFPLYRRLETNDAPGDHHGRGGPVTIRTVPPKDPCGAALLEACAEAGIPTAPFNTGTTVVRGAHWFQINSDENNTRQSSSVAYLHPIMGKRPNLEIRTGVQAKRLVLEENRRCTGVDCLSPDLIHTLRVRARREVIVSCGAIDSPKLLMLSGIGPADHLRAFGIEVAVDAPGVGENLQDHPEGVIMWEAKQPMVTSSTQWWEIGIFADTEPGLNRPDLMFHYGSVPFDLNTYRRGYPTSENAFCLTPNVTRARSTGTVRLRTRDFRDKPRVDPRYFTDEHDIRVMTYGLRLARKIAARPALAEWAGAELAPGPEVTTDEELFGYIRDTHNTVYHPACTVKMGAPGDPSAPLDPQLRVKGVTGLRVCDGSVMPHLVAVNPCITTMMIGEKCAEMIKQGV</sequence>
<dbReference type="Pfam" id="PF05199">
    <property type="entry name" value="GMC_oxred_C"/>
    <property type="match status" value="1"/>
</dbReference>
<evidence type="ECO:0000313" key="4">
    <source>
        <dbReference type="Proteomes" id="UP000634229"/>
    </source>
</evidence>
<keyword evidence="4" id="KW-1185">Reference proteome</keyword>
<gene>
    <name evidence="3" type="ORF">JK363_09155</name>
</gene>
<evidence type="ECO:0000259" key="2">
    <source>
        <dbReference type="PROSITE" id="PS00624"/>
    </source>
</evidence>
<dbReference type="PANTHER" id="PTHR11552:SF152">
    <property type="entry name" value="OXIDASE (CODA), PUTATIVE (AFU_ORTHOLOGUE AFUA_8G04090)-RELATED"/>
    <property type="match status" value="1"/>
</dbReference>
<dbReference type="InterPro" id="IPR012132">
    <property type="entry name" value="GMC_OxRdtase"/>
</dbReference>
<dbReference type="Gene3D" id="3.50.50.60">
    <property type="entry name" value="FAD/NAD(P)-binding domain"/>
    <property type="match status" value="1"/>
</dbReference>
<dbReference type="PANTHER" id="PTHR11552">
    <property type="entry name" value="GLUCOSE-METHANOL-CHOLINE GMC OXIDOREDUCTASE"/>
    <property type="match status" value="1"/>
</dbReference>
<dbReference type="SUPFAM" id="SSF51905">
    <property type="entry name" value="FAD/NAD(P)-binding domain"/>
    <property type="match status" value="1"/>
</dbReference>